<evidence type="ECO:0000256" key="8">
    <source>
        <dbReference type="PROSITE-ProRule" id="PRU10052"/>
    </source>
</evidence>
<dbReference type="GO" id="GO:0071555">
    <property type="term" value="P:cell wall organization"/>
    <property type="evidence" value="ECO:0007669"/>
    <property type="project" value="UniProtKB-KW"/>
</dbReference>
<protein>
    <recommendedName>
        <fullName evidence="12">Polygalacturonase</fullName>
    </recommendedName>
</protein>
<dbReference type="Pfam" id="PF00295">
    <property type="entry name" value="Glyco_hydro_28"/>
    <property type="match status" value="1"/>
</dbReference>
<dbReference type="AlphaFoldDB" id="A0AAP0M808"/>
<dbReference type="InterPro" id="IPR012334">
    <property type="entry name" value="Pectin_lyas_fold"/>
</dbReference>
<sequence>MGSSLWLGRGRNHLRATGEVLTKQSDYHVIGNAENWILFEHVSGVSINGGVLEGQGAGLWACKKSDNSNCPSGATTLRFSNSDNVVINGLASVDSQMFHIVINGCNDVKVQGVKVSAAGDSPNTDGIHVQASSGVTILDSKIGTGDDCVSVGPGATNLWIENVACGPGHGISIGSLGKEQQEAGVQNVTVTSVTFTGTQNGVRIKSWGRTSSGFARNILFQHALMNNVDNPIIIDQNYCPDNENCPGQASGVKISDVIYQDIHGTSATEVGVKLDCSSRNPCTGISLEDVKLSYNNQPAEASCTNADGSASGVVLPSSCLKT</sequence>
<keyword evidence="4" id="KW-0964">Secreted</keyword>
<reference evidence="10 11" key="1">
    <citation type="submission" date="2024-05" db="EMBL/GenBank/DDBJ databases">
        <title>Haplotype-resolved chromosome-level genome assembly of Huyou (Citrus changshanensis).</title>
        <authorList>
            <person name="Miao C."/>
            <person name="Chen W."/>
            <person name="Wu Y."/>
            <person name="Wang L."/>
            <person name="Zhao S."/>
            <person name="Grierson D."/>
            <person name="Xu C."/>
            <person name="Chen K."/>
        </authorList>
    </citation>
    <scope>NUCLEOTIDE SEQUENCE [LARGE SCALE GENOMIC DNA]</scope>
    <source>
        <strain evidence="10">01-14</strain>
        <tissue evidence="10">Leaf</tissue>
    </source>
</reference>
<dbReference type="PROSITE" id="PS00502">
    <property type="entry name" value="POLYGALACTURONASE"/>
    <property type="match status" value="1"/>
</dbReference>
<keyword evidence="5 9" id="KW-0378">Hydrolase</keyword>
<evidence type="ECO:0000256" key="7">
    <source>
        <dbReference type="ARBA" id="ARBA00023316"/>
    </source>
</evidence>
<dbReference type="GO" id="GO:0005975">
    <property type="term" value="P:carbohydrate metabolic process"/>
    <property type="evidence" value="ECO:0007669"/>
    <property type="project" value="InterPro"/>
</dbReference>
<evidence type="ECO:0000256" key="1">
    <source>
        <dbReference type="ARBA" id="ARBA00004191"/>
    </source>
</evidence>
<dbReference type="GO" id="GO:0004650">
    <property type="term" value="F:polygalacturonase activity"/>
    <property type="evidence" value="ECO:0007669"/>
    <property type="project" value="InterPro"/>
</dbReference>
<dbReference type="InterPro" id="IPR006626">
    <property type="entry name" value="PbH1"/>
</dbReference>
<dbReference type="PANTHER" id="PTHR31375">
    <property type="match status" value="1"/>
</dbReference>
<evidence type="ECO:0000256" key="2">
    <source>
        <dbReference type="ARBA" id="ARBA00008834"/>
    </source>
</evidence>
<evidence type="ECO:0008006" key="12">
    <source>
        <dbReference type="Google" id="ProtNLM"/>
    </source>
</evidence>
<dbReference type="InterPro" id="IPR011050">
    <property type="entry name" value="Pectin_lyase_fold/virulence"/>
</dbReference>
<comment type="caution">
    <text evidence="10">The sequence shown here is derived from an EMBL/GenBank/DDBJ whole genome shotgun (WGS) entry which is preliminary data.</text>
</comment>
<evidence type="ECO:0000256" key="9">
    <source>
        <dbReference type="RuleBase" id="RU361169"/>
    </source>
</evidence>
<dbReference type="FunFam" id="2.160.20.10:FF:000111">
    <property type="entry name" value="Pectin lyase-like superfamily protein"/>
    <property type="match status" value="1"/>
</dbReference>
<keyword evidence="3" id="KW-0134">Cell wall</keyword>
<evidence type="ECO:0000256" key="6">
    <source>
        <dbReference type="ARBA" id="ARBA00023295"/>
    </source>
</evidence>
<evidence type="ECO:0000313" key="10">
    <source>
        <dbReference type="EMBL" id="KAK9200506.1"/>
    </source>
</evidence>
<gene>
    <name evidence="10" type="ORF">WN944_015704</name>
</gene>
<dbReference type="EMBL" id="JBCGBO010000005">
    <property type="protein sequence ID" value="KAK9200506.1"/>
    <property type="molecule type" value="Genomic_DNA"/>
</dbReference>
<dbReference type="SUPFAM" id="SSF51126">
    <property type="entry name" value="Pectin lyase-like"/>
    <property type="match status" value="1"/>
</dbReference>
<keyword evidence="7" id="KW-0961">Cell wall biogenesis/degradation</keyword>
<organism evidence="10 11">
    <name type="scientific">Citrus x changshan-huyou</name>
    <dbReference type="NCBI Taxonomy" id="2935761"/>
    <lineage>
        <taxon>Eukaryota</taxon>
        <taxon>Viridiplantae</taxon>
        <taxon>Streptophyta</taxon>
        <taxon>Embryophyta</taxon>
        <taxon>Tracheophyta</taxon>
        <taxon>Spermatophyta</taxon>
        <taxon>Magnoliopsida</taxon>
        <taxon>eudicotyledons</taxon>
        <taxon>Gunneridae</taxon>
        <taxon>Pentapetalae</taxon>
        <taxon>rosids</taxon>
        <taxon>malvids</taxon>
        <taxon>Sapindales</taxon>
        <taxon>Rutaceae</taxon>
        <taxon>Aurantioideae</taxon>
        <taxon>Citrus</taxon>
    </lineage>
</organism>
<evidence type="ECO:0000256" key="3">
    <source>
        <dbReference type="ARBA" id="ARBA00022512"/>
    </source>
</evidence>
<dbReference type="SMART" id="SM00710">
    <property type="entry name" value="PbH1"/>
    <property type="match status" value="6"/>
</dbReference>
<keyword evidence="11" id="KW-1185">Reference proteome</keyword>
<evidence type="ECO:0000256" key="5">
    <source>
        <dbReference type="ARBA" id="ARBA00022801"/>
    </source>
</evidence>
<proteinExistence type="inferred from homology"/>
<dbReference type="InterPro" id="IPR000743">
    <property type="entry name" value="Glyco_hydro_28"/>
</dbReference>
<name>A0AAP0M808_9ROSI</name>
<comment type="subcellular location">
    <subcellularLocation>
        <location evidence="1">Secreted</location>
        <location evidence="1">Cell wall</location>
    </subcellularLocation>
</comment>
<feature type="active site" evidence="8">
    <location>
        <position position="169"/>
    </location>
</feature>
<evidence type="ECO:0000256" key="4">
    <source>
        <dbReference type="ARBA" id="ARBA00022525"/>
    </source>
</evidence>
<evidence type="ECO:0000313" key="11">
    <source>
        <dbReference type="Proteomes" id="UP001428341"/>
    </source>
</evidence>
<keyword evidence="6 9" id="KW-0326">Glycosidase</keyword>
<dbReference type="Proteomes" id="UP001428341">
    <property type="component" value="Unassembled WGS sequence"/>
</dbReference>
<accession>A0AAP0M808</accession>
<comment type="similarity">
    <text evidence="2 9">Belongs to the glycosyl hydrolase 28 family.</text>
</comment>
<dbReference type="Gene3D" id="2.160.20.10">
    <property type="entry name" value="Single-stranded right-handed beta-helix, Pectin lyase-like"/>
    <property type="match status" value="1"/>
</dbReference>